<reference evidence="1 2" key="1">
    <citation type="submission" date="2024-07" db="EMBL/GenBank/DDBJ databases">
        <title>Uliginosibacterium flavum JJ3220;KACC:17644.</title>
        <authorList>
            <person name="Kim M.K."/>
        </authorList>
    </citation>
    <scope>NUCLEOTIDE SEQUENCE [LARGE SCALE GENOMIC DNA]</scope>
    <source>
        <strain evidence="1 2">KACC:17644</strain>
    </source>
</reference>
<comment type="caution">
    <text evidence="1">The sequence shown here is derived from an EMBL/GenBank/DDBJ whole genome shotgun (WGS) entry which is preliminary data.</text>
</comment>
<dbReference type="EMBL" id="JBEWZI010000013">
    <property type="protein sequence ID" value="MET7015084.1"/>
    <property type="molecule type" value="Genomic_DNA"/>
</dbReference>
<name>A0ABV2TME1_9RHOO</name>
<accession>A0ABV2TME1</accession>
<organism evidence="1 2">
    <name type="scientific">Uliginosibacterium flavum</name>
    <dbReference type="NCBI Taxonomy" id="1396831"/>
    <lineage>
        <taxon>Bacteria</taxon>
        <taxon>Pseudomonadati</taxon>
        <taxon>Pseudomonadota</taxon>
        <taxon>Betaproteobacteria</taxon>
        <taxon>Rhodocyclales</taxon>
        <taxon>Zoogloeaceae</taxon>
        <taxon>Uliginosibacterium</taxon>
    </lineage>
</organism>
<protein>
    <submittedName>
        <fullName evidence="1">Uncharacterized protein</fullName>
    </submittedName>
</protein>
<proteinExistence type="predicted"/>
<evidence type="ECO:0000313" key="1">
    <source>
        <dbReference type="EMBL" id="MET7015084.1"/>
    </source>
</evidence>
<sequence>MFSTRWERPEARAIATEFGATHFTWLYPKTRDYLADLKRDGFSVGTTLNANQAVPDAGLGRNLEGEALMAPWMQAWKARWISVSSLPARTALLDAAERHAAWGAESVQFDDAALATASFGWGGDFSDAAVQGFGRSQET</sequence>
<dbReference type="RefSeq" id="WP_354601546.1">
    <property type="nucleotide sequence ID" value="NZ_JBEWZI010000013.1"/>
</dbReference>
<evidence type="ECO:0000313" key="2">
    <source>
        <dbReference type="Proteomes" id="UP001549691"/>
    </source>
</evidence>
<keyword evidence="2" id="KW-1185">Reference proteome</keyword>
<gene>
    <name evidence="1" type="ORF">ABXR19_12850</name>
</gene>
<dbReference type="Proteomes" id="UP001549691">
    <property type="component" value="Unassembled WGS sequence"/>
</dbReference>